<sequence length="437" mass="45928">MPLHLVETSDEDSFVSVAQHVSELLNEGQTRTALADTPATVFLNDCQNLVQEQRYGDYVSRMASQIDAVYSKMSEKEAECCVSVMVHAVGRVTAADQQQKAATTLAEALCKSDDHAEERLTALMSLYGILAGGQQQLAVLLAAARFAARNANKCRSAFSAAVRGKAPRLVSDWKLGPQEARGLYLALAAALRGAPDRPTTREHLSLVAQALSLPAGGDPQAPEVAEAAAGALADYLRSPSIFTLDLLPLPGVAALASHPKYGPLLALVKAVLAGDVAGTRSASTPAALEAAGAGVTPESLLSKARMTALLATCAAAGHGEVALSQLRQALEVEEDQVQSWIVRAIGAKLLEGRVDSVRGVLAVARSTHPAFGKEQWGRLAAQMAALKETVAAAAAAMGGGLSRCAFRLWHARFWEEQERRVGGGYGTYALQEGTRVG</sequence>
<evidence type="ECO:0000313" key="3">
    <source>
        <dbReference type="EMBL" id="GFR42913.1"/>
    </source>
</evidence>
<gene>
    <name evidence="3" type="ORF">Agub_g3912</name>
</gene>
<dbReference type="PANTHER" id="PTHR15350:SF2">
    <property type="entry name" value="EUKARYOTIC TRANSLATION INITIATION FACTOR 3 SUBUNIT M"/>
    <property type="match status" value="1"/>
</dbReference>
<dbReference type="SMART" id="SM00088">
    <property type="entry name" value="PINT"/>
    <property type="match status" value="1"/>
</dbReference>
<dbReference type="InterPro" id="IPR000717">
    <property type="entry name" value="PCI_dom"/>
</dbReference>
<dbReference type="GO" id="GO:0002183">
    <property type="term" value="P:cytoplasmic translational initiation"/>
    <property type="evidence" value="ECO:0007669"/>
    <property type="project" value="TreeGrafter"/>
</dbReference>
<name>A0AAD3DJW8_9CHLO</name>
<dbReference type="Proteomes" id="UP001054857">
    <property type="component" value="Unassembled WGS sequence"/>
</dbReference>
<keyword evidence="4" id="KW-1185">Reference proteome</keyword>
<dbReference type="InterPro" id="IPR045237">
    <property type="entry name" value="COPS7/eIF3m"/>
</dbReference>
<organism evidence="3 4">
    <name type="scientific">Astrephomene gubernaculifera</name>
    <dbReference type="NCBI Taxonomy" id="47775"/>
    <lineage>
        <taxon>Eukaryota</taxon>
        <taxon>Viridiplantae</taxon>
        <taxon>Chlorophyta</taxon>
        <taxon>core chlorophytes</taxon>
        <taxon>Chlorophyceae</taxon>
        <taxon>CS clade</taxon>
        <taxon>Chlamydomonadales</taxon>
        <taxon>Astrephomenaceae</taxon>
        <taxon>Astrephomene</taxon>
    </lineage>
</organism>
<comment type="caution">
    <text evidence="3">The sequence shown here is derived from an EMBL/GenBank/DDBJ whole genome shotgun (WGS) entry which is preliminary data.</text>
</comment>
<accession>A0AAD3DJW8</accession>
<feature type="domain" description="PCI" evidence="2">
    <location>
        <begin position="295"/>
        <end position="386"/>
    </location>
</feature>
<dbReference type="GO" id="GO:0005852">
    <property type="term" value="C:eukaryotic translation initiation factor 3 complex"/>
    <property type="evidence" value="ECO:0007669"/>
    <property type="project" value="TreeGrafter"/>
</dbReference>
<comment type="similarity">
    <text evidence="1">Belongs to the CSN7/EIF3M family. CSN7 subfamily.</text>
</comment>
<dbReference type="PANTHER" id="PTHR15350">
    <property type="entry name" value="COP9 SIGNALOSOME COMPLEX SUBUNIT 7/DENDRITIC CELL PROTEIN GA17"/>
    <property type="match status" value="1"/>
</dbReference>
<reference evidence="3 4" key="1">
    <citation type="journal article" date="2021" name="Sci. Rep.">
        <title>Genome sequencing of the multicellular alga Astrephomene provides insights into convergent evolution of germ-soma differentiation.</title>
        <authorList>
            <person name="Yamashita S."/>
            <person name="Yamamoto K."/>
            <person name="Matsuzaki R."/>
            <person name="Suzuki S."/>
            <person name="Yamaguchi H."/>
            <person name="Hirooka S."/>
            <person name="Minakuchi Y."/>
            <person name="Miyagishima S."/>
            <person name="Kawachi M."/>
            <person name="Toyoda A."/>
            <person name="Nozaki H."/>
        </authorList>
    </citation>
    <scope>NUCLEOTIDE SEQUENCE [LARGE SCALE GENOMIC DNA]</scope>
    <source>
        <strain evidence="3 4">NIES-4017</strain>
    </source>
</reference>
<evidence type="ECO:0000256" key="1">
    <source>
        <dbReference type="ARBA" id="ARBA00008482"/>
    </source>
</evidence>
<proteinExistence type="inferred from homology"/>
<evidence type="ECO:0000313" key="4">
    <source>
        <dbReference type="Proteomes" id="UP001054857"/>
    </source>
</evidence>
<evidence type="ECO:0000259" key="2">
    <source>
        <dbReference type="SMART" id="SM00088"/>
    </source>
</evidence>
<dbReference type="AlphaFoldDB" id="A0AAD3DJW8"/>
<dbReference type="EMBL" id="BMAR01000004">
    <property type="protein sequence ID" value="GFR42913.1"/>
    <property type="molecule type" value="Genomic_DNA"/>
</dbReference>
<protein>
    <recommendedName>
        <fullName evidence="2">PCI domain-containing protein</fullName>
    </recommendedName>
</protein>
<dbReference type="Pfam" id="PF01399">
    <property type="entry name" value="PCI"/>
    <property type="match status" value="1"/>
</dbReference>